<proteinExistence type="inferred from homology"/>
<comment type="caution">
    <text evidence="6">The sequence shown here is derived from an EMBL/GenBank/DDBJ whole genome shotgun (WGS) entry which is preliminary data.</text>
</comment>
<accession>A0A8T3BVR7</accession>
<name>A0A8T3BVR7_DENNO</name>
<keyword evidence="3 4" id="KW-0067">ATP-binding</keyword>
<protein>
    <recommendedName>
        <fullName evidence="4">Vesicle-fusing ATPase</fullName>
        <ecNumber evidence="4">3.6.4.6</ecNumber>
    </recommendedName>
</protein>
<keyword evidence="4" id="KW-0479">Metal-binding</keyword>
<dbReference type="GO" id="GO:0005524">
    <property type="term" value="F:ATP binding"/>
    <property type="evidence" value="ECO:0007669"/>
    <property type="project" value="UniProtKB-UniRule"/>
</dbReference>
<dbReference type="GO" id="GO:0005795">
    <property type="term" value="C:Golgi stack"/>
    <property type="evidence" value="ECO:0007669"/>
    <property type="project" value="TreeGrafter"/>
</dbReference>
<keyword evidence="5" id="KW-0472">Membrane</keyword>
<evidence type="ECO:0000256" key="1">
    <source>
        <dbReference type="ARBA" id="ARBA00006914"/>
    </source>
</evidence>
<keyword evidence="4" id="KW-0931">ER-Golgi transport</keyword>
<comment type="cofactor">
    <cofactor evidence="4">
        <name>Mg(2+)</name>
        <dbReference type="ChEBI" id="CHEBI:18420"/>
    </cofactor>
    <text evidence="4">Binds 1 Mg(2+) ion per subunit.</text>
</comment>
<evidence type="ECO:0000256" key="2">
    <source>
        <dbReference type="ARBA" id="ARBA00022741"/>
    </source>
</evidence>
<comment type="function">
    <text evidence="4">Required for vesicle-mediated transport. Catalyzes the fusion of transport vesicles within the Golgi cisternae. Is also required for transport from the endoplasmic reticulum to the Golgi stack. Seems to function as a fusion protein required for the delivery of cargo proteins to all compartments of the Golgi stack independent of vesicle origin.</text>
</comment>
<evidence type="ECO:0000256" key="5">
    <source>
        <dbReference type="SAM" id="Phobius"/>
    </source>
</evidence>
<dbReference type="EC" id="3.6.4.6" evidence="4"/>
<keyword evidence="4" id="KW-0963">Cytoplasm</keyword>
<dbReference type="OrthoDB" id="9982946at2759"/>
<organism evidence="6 7">
    <name type="scientific">Dendrobium nobile</name>
    <name type="common">Orchid</name>
    <dbReference type="NCBI Taxonomy" id="94219"/>
    <lineage>
        <taxon>Eukaryota</taxon>
        <taxon>Viridiplantae</taxon>
        <taxon>Streptophyta</taxon>
        <taxon>Embryophyta</taxon>
        <taxon>Tracheophyta</taxon>
        <taxon>Spermatophyta</taxon>
        <taxon>Magnoliopsida</taxon>
        <taxon>Liliopsida</taxon>
        <taxon>Asparagales</taxon>
        <taxon>Orchidaceae</taxon>
        <taxon>Epidendroideae</taxon>
        <taxon>Malaxideae</taxon>
        <taxon>Dendrobiinae</taxon>
        <taxon>Dendrobium</taxon>
    </lineage>
</organism>
<dbReference type="GO" id="GO:0016887">
    <property type="term" value="F:ATP hydrolysis activity"/>
    <property type="evidence" value="ECO:0007669"/>
    <property type="project" value="InterPro"/>
</dbReference>
<feature type="transmembrane region" description="Helical" evidence="5">
    <location>
        <begin position="366"/>
        <end position="387"/>
    </location>
</feature>
<evidence type="ECO:0000313" key="6">
    <source>
        <dbReference type="EMBL" id="KAI0523027.1"/>
    </source>
</evidence>
<keyword evidence="4" id="KW-0653">Protein transport</keyword>
<keyword evidence="5" id="KW-0812">Transmembrane</keyword>
<dbReference type="PANTHER" id="PTHR23078">
    <property type="entry name" value="VESICULAR-FUSION PROTEIN NSF"/>
    <property type="match status" value="1"/>
</dbReference>
<comment type="similarity">
    <text evidence="1 4">Belongs to the AAA ATPase family.</text>
</comment>
<dbReference type="EMBL" id="JAGYWB010000005">
    <property type="protein sequence ID" value="KAI0523027.1"/>
    <property type="molecule type" value="Genomic_DNA"/>
</dbReference>
<keyword evidence="4" id="KW-0460">Magnesium</keyword>
<keyword evidence="2 4" id="KW-0547">Nucleotide-binding</keyword>
<evidence type="ECO:0000313" key="7">
    <source>
        <dbReference type="Proteomes" id="UP000829196"/>
    </source>
</evidence>
<dbReference type="GO" id="GO:0046872">
    <property type="term" value="F:metal ion binding"/>
    <property type="evidence" value="ECO:0007669"/>
    <property type="project" value="UniProtKB-UniRule"/>
</dbReference>
<dbReference type="Proteomes" id="UP000829196">
    <property type="component" value="Unassembled WGS sequence"/>
</dbReference>
<sequence>MDSANARMIDDDVAFRRRRWSGAKEEVGGMRALLTKRVSDHPAEQLELISAVDPAIDGRDRNPPRFGVTAGLRSAVRIATWHDLAPPLQLLAIERLPAFADVAKCLTVAADHAAMIENACRRLRGSRSEWDAATRCRDCRRRFFGSFVAVRLRSCDDFNPDQKLRHFDRKQERELAGCEVPIFPVLATFSSSFPAFAYVEKSGARVWPQFVHIDRCKYAEPGARLHQLRLLLRMDFRKFAIRGSNSAQVIVRDFVVLPLIINQREAASSNIFKQKNFDLQKLGIGGLGEEFTHIFHRAFASRIFPPHVTNKYNGHQACEGYPALWASGHWKITYGSANWKVAQWKGTKVSFTSHVPALTKAAAIKMVYAAFFLWPLICLCGSIFHFLRMLMDLKF</sequence>
<evidence type="ECO:0000256" key="3">
    <source>
        <dbReference type="ARBA" id="ARBA00022840"/>
    </source>
</evidence>
<dbReference type="GO" id="GO:0043001">
    <property type="term" value="P:Golgi to plasma membrane protein transport"/>
    <property type="evidence" value="ECO:0007669"/>
    <property type="project" value="TreeGrafter"/>
</dbReference>
<comment type="catalytic activity">
    <reaction evidence="4">
        <text>ATP + H2O = ADP + phosphate + H(+)</text>
        <dbReference type="Rhea" id="RHEA:13065"/>
        <dbReference type="ChEBI" id="CHEBI:15377"/>
        <dbReference type="ChEBI" id="CHEBI:15378"/>
        <dbReference type="ChEBI" id="CHEBI:30616"/>
        <dbReference type="ChEBI" id="CHEBI:43474"/>
        <dbReference type="ChEBI" id="CHEBI:456216"/>
        <dbReference type="EC" id="3.6.4.6"/>
    </reaction>
</comment>
<keyword evidence="5" id="KW-1133">Transmembrane helix</keyword>
<comment type="subcellular location">
    <subcellularLocation>
        <location evidence="4">Cytoplasm</location>
    </subcellularLocation>
</comment>
<keyword evidence="4" id="KW-0378">Hydrolase</keyword>
<dbReference type="GO" id="GO:0006891">
    <property type="term" value="P:intra-Golgi vesicle-mediated transport"/>
    <property type="evidence" value="ECO:0007669"/>
    <property type="project" value="TreeGrafter"/>
</dbReference>
<reference evidence="6" key="1">
    <citation type="journal article" date="2022" name="Front. Genet.">
        <title>Chromosome-Scale Assembly of the Dendrobium nobile Genome Provides Insights Into the Molecular Mechanism of the Biosynthesis of the Medicinal Active Ingredient of Dendrobium.</title>
        <authorList>
            <person name="Xu Q."/>
            <person name="Niu S.-C."/>
            <person name="Li K.-L."/>
            <person name="Zheng P.-J."/>
            <person name="Zhang X.-J."/>
            <person name="Jia Y."/>
            <person name="Liu Y."/>
            <person name="Niu Y.-X."/>
            <person name="Yu L.-H."/>
            <person name="Chen D.-F."/>
            <person name="Zhang G.-Q."/>
        </authorList>
    </citation>
    <scope>NUCLEOTIDE SEQUENCE</scope>
    <source>
        <tissue evidence="6">Leaf</tissue>
    </source>
</reference>
<keyword evidence="4" id="KW-0813">Transport</keyword>
<dbReference type="PANTHER" id="PTHR23078:SF3">
    <property type="entry name" value="VESICLE-FUSING ATPASE"/>
    <property type="match status" value="1"/>
</dbReference>
<evidence type="ECO:0000256" key="4">
    <source>
        <dbReference type="RuleBase" id="RU367045"/>
    </source>
</evidence>
<dbReference type="InterPro" id="IPR039812">
    <property type="entry name" value="Vesicle-fus_ATPase"/>
</dbReference>
<dbReference type="GO" id="GO:0035494">
    <property type="term" value="P:SNARE complex disassembly"/>
    <property type="evidence" value="ECO:0007669"/>
    <property type="project" value="InterPro"/>
</dbReference>
<dbReference type="AlphaFoldDB" id="A0A8T3BVR7"/>
<keyword evidence="7" id="KW-1185">Reference proteome</keyword>
<gene>
    <name evidence="6" type="ORF">KFK09_005417</name>
</gene>